<dbReference type="InterPro" id="IPR002347">
    <property type="entry name" value="SDR_fam"/>
</dbReference>
<feature type="transmembrane region" description="Helical" evidence="4">
    <location>
        <begin position="257"/>
        <end position="276"/>
    </location>
</feature>
<dbReference type="Pfam" id="PF13561">
    <property type="entry name" value="adh_short_C2"/>
    <property type="match status" value="1"/>
</dbReference>
<evidence type="ECO:0008006" key="7">
    <source>
        <dbReference type="Google" id="ProtNLM"/>
    </source>
</evidence>
<keyword evidence="6" id="KW-1185">Reference proteome</keyword>
<dbReference type="Pfam" id="PF00106">
    <property type="entry name" value="adh_short"/>
    <property type="match status" value="1"/>
</dbReference>
<evidence type="ECO:0000256" key="4">
    <source>
        <dbReference type="SAM" id="Phobius"/>
    </source>
</evidence>
<dbReference type="RefSeq" id="WP_099325488.1">
    <property type="nucleotide sequence ID" value="NZ_LT934425.1"/>
</dbReference>
<dbReference type="PANTHER" id="PTHR42760">
    <property type="entry name" value="SHORT-CHAIN DEHYDROGENASES/REDUCTASES FAMILY MEMBER"/>
    <property type="match status" value="1"/>
</dbReference>
<evidence type="ECO:0000256" key="1">
    <source>
        <dbReference type="ARBA" id="ARBA00006484"/>
    </source>
</evidence>
<keyword evidence="4" id="KW-1133">Transmembrane helix</keyword>
<dbReference type="InterPro" id="IPR036291">
    <property type="entry name" value="NAD(P)-bd_dom_sf"/>
</dbReference>
<evidence type="ECO:0000256" key="3">
    <source>
        <dbReference type="RuleBase" id="RU000363"/>
    </source>
</evidence>
<dbReference type="PRINTS" id="PR00080">
    <property type="entry name" value="SDRFAMILY"/>
</dbReference>
<keyword evidence="4" id="KW-0812">Transmembrane</keyword>
<dbReference type="Gene3D" id="3.40.50.720">
    <property type="entry name" value="NAD(P)-binding Rossmann-like Domain"/>
    <property type="match status" value="1"/>
</dbReference>
<dbReference type="KEGG" id="kst:KSMBR1_2324"/>
<reference evidence="6" key="1">
    <citation type="submission" date="2017-10" db="EMBL/GenBank/DDBJ databases">
        <authorList>
            <person name="Frank J."/>
        </authorList>
    </citation>
    <scope>NUCLEOTIDE SEQUENCE [LARGE SCALE GENOMIC DNA]</scope>
</reference>
<accession>A0A2C9CFZ3</accession>
<proteinExistence type="inferred from homology"/>
<evidence type="ECO:0000256" key="2">
    <source>
        <dbReference type="ARBA" id="ARBA00023002"/>
    </source>
</evidence>
<dbReference type="PANTHER" id="PTHR42760:SF133">
    <property type="entry name" value="3-OXOACYL-[ACYL-CARRIER-PROTEIN] REDUCTASE"/>
    <property type="match status" value="1"/>
</dbReference>
<dbReference type="AlphaFoldDB" id="A0A2C9CFZ3"/>
<dbReference type="OrthoDB" id="9803333at2"/>
<evidence type="ECO:0000313" key="6">
    <source>
        <dbReference type="Proteomes" id="UP000221734"/>
    </source>
</evidence>
<protein>
    <recommendedName>
        <fullName evidence="7">Oxidoreductase</fullName>
    </recommendedName>
</protein>
<organism evidence="5 6">
    <name type="scientific">Kuenenia stuttgartiensis</name>
    <dbReference type="NCBI Taxonomy" id="174633"/>
    <lineage>
        <taxon>Bacteria</taxon>
        <taxon>Pseudomonadati</taxon>
        <taxon>Planctomycetota</taxon>
        <taxon>Candidatus Brocadiia</taxon>
        <taxon>Candidatus Brocadiales</taxon>
        <taxon>Candidatus Brocadiaceae</taxon>
        <taxon>Candidatus Kuenenia</taxon>
    </lineage>
</organism>
<dbReference type="GO" id="GO:0016616">
    <property type="term" value="F:oxidoreductase activity, acting on the CH-OH group of donors, NAD or NADP as acceptor"/>
    <property type="evidence" value="ECO:0007669"/>
    <property type="project" value="TreeGrafter"/>
</dbReference>
<sequence>MNTKKVKTKINQLFDLSDRVAIITGGAGMLGEMHAEAIAEAGGCPVLVDINEKEAIKKAKIISEKYDVDSIGIRTDITNKTDVEAMLETVLKRFERIDILINNAANDPKVKANNENKAGSRFENFPLETWNQDIAVGLTGAFLCTQIIGSEMARRKSGVILNISSDLGLIAPDQRIYTKEGLPEDKQPVKPVSYPVIKSALIGLTRYAATYWAEKNIRVNAICPGGVQSEQPMDFLEKLTFRIPMGRMARKDEYKGAILFLISEASSYMTGAVLVVDGGRTCW</sequence>
<name>A0A2C9CFZ3_KUEST</name>
<evidence type="ECO:0000313" key="5">
    <source>
        <dbReference type="EMBL" id="SOH04819.1"/>
    </source>
</evidence>
<dbReference type="EMBL" id="LT934425">
    <property type="protein sequence ID" value="SOH04819.1"/>
    <property type="molecule type" value="Genomic_DNA"/>
</dbReference>
<dbReference type="Proteomes" id="UP000221734">
    <property type="component" value="Chromosome Kuenenia_stuttgartiensis_MBR1"/>
</dbReference>
<dbReference type="PRINTS" id="PR00081">
    <property type="entry name" value="GDHRDH"/>
</dbReference>
<comment type="similarity">
    <text evidence="1 3">Belongs to the short-chain dehydrogenases/reductases (SDR) family.</text>
</comment>
<gene>
    <name evidence="5" type="primary">fabG_4</name>
    <name evidence="5" type="ORF">KSMBR1_2324</name>
</gene>
<keyword evidence="4" id="KW-0472">Membrane</keyword>
<dbReference type="SUPFAM" id="SSF51735">
    <property type="entry name" value="NAD(P)-binding Rossmann-fold domains"/>
    <property type="match status" value="1"/>
</dbReference>
<keyword evidence="2" id="KW-0560">Oxidoreductase</keyword>